<dbReference type="EMBL" id="CAJPEX010014406">
    <property type="protein sequence ID" value="CAG0925556.1"/>
    <property type="molecule type" value="Genomic_DNA"/>
</dbReference>
<evidence type="ECO:0000313" key="2">
    <source>
        <dbReference type="Proteomes" id="UP000678499"/>
    </source>
</evidence>
<sequence length="294" mass="33799">MKERRTVTTLYRAQWKWPEFLNIPKLKFGTRKVFPLDPSAFMQWLTHRSTGLHNLPFPSPNTENFSPDPDEPRENALVAVSSESYHIGQHEIHEETQQSESFDSENEGSLDVTEAPSEVANVLHAPIVRVTHTELPEEECPVPEWKILANEFPRLRQSIEKKQIWGKMLGIPGLGFVVDKVDNVAWQAMTRMPALQEFILKRWDRSDYRRYSEGSHTSAHSSEHDSREFEIREQGTNFANFCANQVKKAVTAIPRSLADKMISVYLHPRFEADADSDDESCCSTHIEKLAKQTH</sequence>
<accession>A0A7R9C3K7</accession>
<keyword evidence="2" id="KW-1185">Reference proteome</keyword>
<dbReference type="AlphaFoldDB" id="A0A7R9C3K7"/>
<dbReference type="Proteomes" id="UP000678499">
    <property type="component" value="Unassembled WGS sequence"/>
</dbReference>
<protein>
    <submittedName>
        <fullName evidence="1">Uncharacterized protein</fullName>
    </submittedName>
</protein>
<gene>
    <name evidence="1" type="ORF">NMOB1V02_LOCUS13006</name>
</gene>
<organism evidence="1">
    <name type="scientific">Notodromas monacha</name>
    <dbReference type="NCBI Taxonomy" id="399045"/>
    <lineage>
        <taxon>Eukaryota</taxon>
        <taxon>Metazoa</taxon>
        <taxon>Ecdysozoa</taxon>
        <taxon>Arthropoda</taxon>
        <taxon>Crustacea</taxon>
        <taxon>Oligostraca</taxon>
        <taxon>Ostracoda</taxon>
        <taxon>Podocopa</taxon>
        <taxon>Podocopida</taxon>
        <taxon>Cypridocopina</taxon>
        <taxon>Cypridoidea</taxon>
        <taxon>Cyprididae</taxon>
        <taxon>Notodromas</taxon>
    </lineage>
</organism>
<dbReference type="EMBL" id="OA896443">
    <property type="protein sequence ID" value="CAD7285404.1"/>
    <property type="molecule type" value="Genomic_DNA"/>
</dbReference>
<proteinExistence type="predicted"/>
<reference evidence="1" key="1">
    <citation type="submission" date="2020-11" db="EMBL/GenBank/DDBJ databases">
        <authorList>
            <person name="Tran Van P."/>
        </authorList>
    </citation>
    <scope>NUCLEOTIDE SEQUENCE</scope>
</reference>
<evidence type="ECO:0000313" key="1">
    <source>
        <dbReference type="EMBL" id="CAD7285404.1"/>
    </source>
</evidence>
<name>A0A7R9C3K7_9CRUS</name>